<dbReference type="EMBL" id="NFSB01000090">
    <property type="protein sequence ID" value="OUM23684.1"/>
    <property type="molecule type" value="Genomic_DNA"/>
</dbReference>
<reference evidence="1 2" key="1">
    <citation type="submission" date="2017-05" db="EMBL/GenBank/DDBJ databases">
        <title>Whole genome sequence of Pseudomonas putida isolate 1312 commercialized as a biostimulant.</title>
        <authorList>
            <person name="Crovadore J."/>
            <person name="Blanc P."/>
            <person name="Chablais R."/>
            <person name="Cochard B."/>
            <person name="Grizard D."/>
            <person name="Lefort F."/>
        </authorList>
    </citation>
    <scope>NUCLEOTIDE SEQUENCE [LARGE SCALE GENOMIC DNA]</scope>
    <source>
        <strain evidence="1 2">1312</strain>
    </source>
</reference>
<organism evidence="1 2">
    <name type="scientific">Pseudomonas putida</name>
    <name type="common">Arthrobacter siderocapsulatus</name>
    <dbReference type="NCBI Taxonomy" id="303"/>
    <lineage>
        <taxon>Bacteria</taxon>
        <taxon>Pseudomonadati</taxon>
        <taxon>Pseudomonadota</taxon>
        <taxon>Gammaproteobacteria</taxon>
        <taxon>Pseudomonadales</taxon>
        <taxon>Pseudomonadaceae</taxon>
        <taxon>Pseudomonas</taxon>
    </lineage>
</organism>
<name>A0A1Y3KF96_PSEPU</name>
<proteinExistence type="predicted"/>
<dbReference type="RefSeq" id="WP_140388180.1">
    <property type="nucleotide sequence ID" value="NZ_NFSB01000090.1"/>
</dbReference>
<evidence type="ECO:0000313" key="1">
    <source>
        <dbReference type="EMBL" id="OUM23684.1"/>
    </source>
</evidence>
<sequence length="77" mass="8861">MIIGNPIKRFLSQERGPFSSLFMVVSIRDLLLVFLARFFSHWSAFGLRSMKQGRLLAVFRLRAGRLTTMDSLKAREA</sequence>
<dbReference type="AlphaFoldDB" id="A0A1Y3KF96"/>
<comment type="caution">
    <text evidence="1">The sequence shown here is derived from an EMBL/GenBank/DDBJ whole genome shotgun (WGS) entry which is preliminary data.</text>
</comment>
<accession>A0A1Y3KF96</accession>
<gene>
    <name evidence="1" type="ORF">B8W72_27645</name>
</gene>
<dbReference type="Proteomes" id="UP000196082">
    <property type="component" value="Unassembled WGS sequence"/>
</dbReference>
<evidence type="ECO:0000313" key="2">
    <source>
        <dbReference type="Proteomes" id="UP000196082"/>
    </source>
</evidence>
<protein>
    <submittedName>
        <fullName evidence="1">Uncharacterized protein</fullName>
    </submittedName>
</protein>